<feature type="chain" id="PRO_5045966704" description="DKNYY family protein" evidence="1">
    <location>
        <begin position="23"/>
        <end position="328"/>
    </location>
</feature>
<comment type="caution">
    <text evidence="2">The sequence shown here is derived from an EMBL/GenBank/DDBJ whole genome shotgun (WGS) entry which is preliminary data.</text>
</comment>
<keyword evidence="1" id="KW-0732">Signal</keyword>
<evidence type="ECO:0000313" key="2">
    <source>
        <dbReference type="EMBL" id="MFC4196090.1"/>
    </source>
</evidence>
<dbReference type="EMBL" id="JBHSBY010000030">
    <property type="protein sequence ID" value="MFC4196090.1"/>
    <property type="molecule type" value="Genomic_DNA"/>
</dbReference>
<name>A0ABV8NJS3_9SPHI</name>
<evidence type="ECO:0008006" key="4">
    <source>
        <dbReference type="Google" id="ProtNLM"/>
    </source>
</evidence>
<sequence length="328" mass="38217">MKNFKRYVSLLILMLLSINLMAQKENITGVYKRSSGNPEGGTTYFVMENKKFVVAFFGGVLVGNWSVNGDVVTFTPDVDAQHFYIYGRHNNDLKNETRVYFQRFEENSTFIGLGQKQNEKPILKRVFNPSPNCVKYPSVTKFDGFFEQISFSDQSSDFNDKQSNPNAKRNIYTFDNKEKFNDFVAFYNPDDRAKRPFYAKIKDGKLFFKYDEDKGSVKYPLPTKGENFEFITQIVNAPRSTDKVFYNPFYSSSKENVSDKLNWKFDDKKNAYVNLFNYTEGEEYKPDTDDAYNKKNIIYQFNILPLKNKAIIPFAIDSKPLFTENCNN</sequence>
<protein>
    <recommendedName>
        <fullName evidence="4">DKNYY family protein</fullName>
    </recommendedName>
</protein>
<dbReference type="RefSeq" id="WP_378959419.1">
    <property type="nucleotide sequence ID" value="NZ_JBHRXC010000016.1"/>
</dbReference>
<accession>A0ABV8NJS3</accession>
<dbReference type="Proteomes" id="UP001595792">
    <property type="component" value="Unassembled WGS sequence"/>
</dbReference>
<gene>
    <name evidence="2" type="ORF">ACFOUY_05230</name>
</gene>
<evidence type="ECO:0000256" key="1">
    <source>
        <dbReference type="SAM" id="SignalP"/>
    </source>
</evidence>
<organism evidence="2 3">
    <name type="scientific">Pedobacter jamesrossensis</name>
    <dbReference type="NCBI Taxonomy" id="1908238"/>
    <lineage>
        <taxon>Bacteria</taxon>
        <taxon>Pseudomonadati</taxon>
        <taxon>Bacteroidota</taxon>
        <taxon>Sphingobacteriia</taxon>
        <taxon>Sphingobacteriales</taxon>
        <taxon>Sphingobacteriaceae</taxon>
        <taxon>Pedobacter</taxon>
    </lineage>
</organism>
<feature type="signal peptide" evidence="1">
    <location>
        <begin position="1"/>
        <end position="22"/>
    </location>
</feature>
<reference evidence="3" key="1">
    <citation type="journal article" date="2019" name="Int. J. Syst. Evol. Microbiol.">
        <title>The Global Catalogue of Microorganisms (GCM) 10K type strain sequencing project: providing services to taxonomists for standard genome sequencing and annotation.</title>
        <authorList>
            <consortium name="The Broad Institute Genomics Platform"/>
            <consortium name="The Broad Institute Genome Sequencing Center for Infectious Disease"/>
            <person name="Wu L."/>
            <person name="Ma J."/>
        </authorList>
    </citation>
    <scope>NUCLEOTIDE SEQUENCE [LARGE SCALE GENOMIC DNA]</scope>
    <source>
        <strain evidence="3">CCM 8689</strain>
    </source>
</reference>
<evidence type="ECO:0000313" key="3">
    <source>
        <dbReference type="Proteomes" id="UP001595792"/>
    </source>
</evidence>
<proteinExistence type="predicted"/>
<keyword evidence="3" id="KW-1185">Reference proteome</keyword>